<proteinExistence type="inferred from homology"/>
<dbReference type="EC" id="3.4.19.12" evidence="3"/>
<evidence type="ECO:0000259" key="10">
    <source>
        <dbReference type="PROSITE" id="PS50235"/>
    </source>
</evidence>
<name>A0ABY6L2D2_9ARAC</name>
<dbReference type="InterPro" id="IPR001394">
    <property type="entry name" value="Peptidase_C19_UCH"/>
</dbReference>
<dbReference type="InterPro" id="IPR038765">
    <property type="entry name" value="Papain-like_cys_pep_sf"/>
</dbReference>
<keyword evidence="6" id="KW-0833">Ubl conjugation pathway</keyword>
<dbReference type="EMBL" id="CP092874">
    <property type="protein sequence ID" value="UYV75295.1"/>
    <property type="molecule type" value="Genomic_DNA"/>
</dbReference>
<comment type="similarity">
    <text evidence="2">Belongs to the peptidase C19 family.</text>
</comment>
<dbReference type="PANTHER" id="PTHR24006">
    <property type="entry name" value="UBIQUITIN CARBOXYL-TERMINAL HYDROLASE"/>
    <property type="match status" value="1"/>
</dbReference>
<dbReference type="InterPro" id="IPR050164">
    <property type="entry name" value="Peptidase_C19"/>
</dbReference>
<keyword evidence="8" id="KW-0788">Thiol protease</keyword>
<gene>
    <name evidence="11" type="ORF">LAZ67_12003363</name>
</gene>
<dbReference type="Pfam" id="PF00443">
    <property type="entry name" value="UCH"/>
    <property type="match status" value="1"/>
</dbReference>
<dbReference type="Pfam" id="PF25010">
    <property type="entry name" value="ARM_UBP24_USP9X-Y"/>
    <property type="match status" value="1"/>
</dbReference>
<evidence type="ECO:0000256" key="7">
    <source>
        <dbReference type="ARBA" id="ARBA00022801"/>
    </source>
</evidence>
<dbReference type="Pfam" id="PF22900">
    <property type="entry name" value="UCH_UBL1"/>
    <property type="match status" value="1"/>
</dbReference>
<evidence type="ECO:0000256" key="3">
    <source>
        <dbReference type="ARBA" id="ARBA00012759"/>
    </source>
</evidence>
<keyword evidence="12" id="KW-1185">Reference proteome</keyword>
<keyword evidence="4" id="KW-0597">Phosphoprotein</keyword>
<protein>
    <recommendedName>
        <fullName evidence="3">ubiquitinyl hydrolase 1</fullName>
        <ecNumber evidence="3">3.4.19.12</ecNumber>
    </recommendedName>
</protein>
<organism evidence="11 12">
    <name type="scientific">Cordylochernes scorpioides</name>
    <dbReference type="NCBI Taxonomy" id="51811"/>
    <lineage>
        <taxon>Eukaryota</taxon>
        <taxon>Metazoa</taxon>
        <taxon>Ecdysozoa</taxon>
        <taxon>Arthropoda</taxon>
        <taxon>Chelicerata</taxon>
        <taxon>Arachnida</taxon>
        <taxon>Pseudoscorpiones</taxon>
        <taxon>Cheliferoidea</taxon>
        <taxon>Chernetidae</taxon>
        <taxon>Cordylochernes</taxon>
    </lineage>
</organism>
<evidence type="ECO:0000256" key="8">
    <source>
        <dbReference type="ARBA" id="ARBA00022807"/>
    </source>
</evidence>
<accession>A0ABY6L2D2</accession>
<dbReference type="CDD" id="cd02659">
    <property type="entry name" value="peptidase_C19C"/>
    <property type="match status" value="1"/>
</dbReference>
<dbReference type="Proteomes" id="UP001235939">
    <property type="component" value="Chromosome 12"/>
</dbReference>
<dbReference type="PROSITE" id="PS00973">
    <property type="entry name" value="USP_2"/>
    <property type="match status" value="1"/>
</dbReference>
<dbReference type="Gene3D" id="3.90.70.10">
    <property type="entry name" value="Cysteine proteinases"/>
    <property type="match status" value="1"/>
</dbReference>
<evidence type="ECO:0000256" key="5">
    <source>
        <dbReference type="ARBA" id="ARBA00022670"/>
    </source>
</evidence>
<evidence type="ECO:0000256" key="1">
    <source>
        <dbReference type="ARBA" id="ARBA00000707"/>
    </source>
</evidence>
<evidence type="ECO:0000256" key="9">
    <source>
        <dbReference type="SAM" id="MobiDB-lite"/>
    </source>
</evidence>
<evidence type="ECO:0000313" key="12">
    <source>
        <dbReference type="Proteomes" id="UP001235939"/>
    </source>
</evidence>
<reference evidence="11 12" key="1">
    <citation type="submission" date="2022-01" db="EMBL/GenBank/DDBJ databases">
        <title>A chromosomal length assembly of Cordylochernes scorpioides.</title>
        <authorList>
            <person name="Zeh D."/>
            <person name="Zeh J."/>
        </authorList>
    </citation>
    <scope>NUCLEOTIDE SEQUENCE [LARGE SCALE GENOMIC DNA]</scope>
    <source>
        <strain evidence="11">IN4F17</strain>
        <tissue evidence="11">Whole Body</tissue>
    </source>
</reference>
<keyword evidence="7" id="KW-0378">Hydrolase</keyword>
<dbReference type="InterPro" id="IPR018200">
    <property type="entry name" value="USP_CS"/>
</dbReference>
<dbReference type="PANTHER" id="PTHR24006:SF925">
    <property type="entry name" value="UBIQUITINYL HYDROLASE 1"/>
    <property type="match status" value="1"/>
</dbReference>
<dbReference type="InterPro" id="IPR055176">
    <property type="entry name" value="UBP24/USP9X/USP9Y_UBL"/>
</dbReference>
<dbReference type="InterPro" id="IPR028889">
    <property type="entry name" value="USP"/>
</dbReference>
<dbReference type="PROSITE" id="PS50235">
    <property type="entry name" value="USP_3"/>
    <property type="match status" value="1"/>
</dbReference>
<evidence type="ECO:0000256" key="2">
    <source>
        <dbReference type="ARBA" id="ARBA00009085"/>
    </source>
</evidence>
<evidence type="ECO:0000313" key="11">
    <source>
        <dbReference type="EMBL" id="UYV75295.1"/>
    </source>
</evidence>
<feature type="region of interest" description="Disordered" evidence="9">
    <location>
        <begin position="338"/>
        <end position="362"/>
    </location>
</feature>
<dbReference type="SUPFAM" id="SSF48371">
    <property type="entry name" value="ARM repeat"/>
    <property type="match status" value="1"/>
</dbReference>
<sequence>MVVIVLSYELSGERSRADVTSLEAKEQLIRTRCYLLIGRRLPLMKAVPCLIWVCLAENAVYPTDREACFKWFSKLMGDEPDLDPEIIKDFFEKNILQLDPCLLTESGIKCFDRFFKAVNAKENKLIPKRRAYLMDDQDLSGLDYLWKVILNSGEDIASRAIELLKETFTTLGPRLQASQLELHEDFIQSCMDRLKAAHDTVSVLDREDKNRLRQETTRMARILRVLHDYISQCDGDFGEDRSILPMARAYRGKHMILTVRFPNQGRSVEDMDIFTHSNDTLGSIRRQVLRGVKLANVNMKVELFANGELLDPSDDIKLISQLAIKDKMIISAKFAQASSNMPSSPESSSDSSPGSPQHLYEGPSLEEESLLPGVLMSQKQQYALFLFKLADLGSSQNLAVLRDSARALLKIIPPDSHTIEGIKDLCLNHSKLGEQSLFPSLESLFFISSPSQVLYNLEVVYTMLMPANNLLNEEAQDFQYNFLKSGGVACTLGMLTKNNFLCNADLHTKRSAYMMVLKICKLVLTTVEHCLVQADTDPMRVAILQQAIHHIPNPNSDYMVRNVAMRLASLLQGGPRPAELPDLGTVRALIRLVWAAASGSMAALQASNDELHRLVQSLRPPDQDEIALCKEALEVLTLCLALCPEALDVLMKDKFWHSFIVDLLIICKNRSIRLTAAEQFALISTKCYPGQQCLIFFISLLFTQLAAMIIMSKVKENARSCTEYFQLLCHLLSCAANSHCNIPTALHLLNTEIEWLKMAREKVLSGGEGLVDEALLEGHLGITKELVAFLGPEKKCQIGAEPGNLIKGIKLELVEDFIFPASRLILQAVRSGGELPADQAIPVCPTGASLTAAFDLLVSLCTGCLPNLTLLADMLREMFYSDNDLPLTDWEYLPPVGPRPPRGFVGLKNAGATCYMNSIFQQLYMIEEIRSGILIVEGAAVDPNEDFSGEDIMTTEMGQHVVDAGDNQAAESKEDSRKEYNLGVLKQVQAIFGHLACSKLQYYVPRGFWKHFRLAGEPVNLREQHDALEFLNSLVDSLDEALKTLGHSPLLSKVLGGSFADQKICRDCPHRYSREESFTTLNIDIRNHSNLLDSLEQYVKGDLLEGANAYHCDKCNKKVDTVKRLCIKNLPPILAIQFKRFDYDWERECAIKFNDYFEFPRVLDMEPYTARGLAKLEGEVVENGLDGLEDKEWKTRYQLFGIVVHSGQASGGHYYSFIRHRHPEDNTYRWYRFDDGEVTECKMDDDEEMKNQCFGGEFMGEVTDQVLKRTSYRRQKRWWNAYILFYRFIDNEESKLSQPFSELNLELLLGSLHCTNYA</sequence>
<dbReference type="InterPro" id="IPR016024">
    <property type="entry name" value="ARM-type_fold"/>
</dbReference>
<comment type="catalytic activity">
    <reaction evidence="1">
        <text>Thiol-dependent hydrolysis of ester, thioester, amide, peptide and isopeptide bonds formed by the C-terminal Gly of ubiquitin (a 76-residue protein attached to proteins as an intracellular targeting signal).</text>
        <dbReference type="EC" id="3.4.19.12"/>
    </reaction>
</comment>
<feature type="domain" description="USP" evidence="10">
    <location>
        <begin position="905"/>
        <end position="1289"/>
    </location>
</feature>
<evidence type="ECO:0000256" key="4">
    <source>
        <dbReference type="ARBA" id="ARBA00022553"/>
    </source>
</evidence>
<dbReference type="SUPFAM" id="SSF54001">
    <property type="entry name" value="Cysteine proteinases"/>
    <property type="match status" value="1"/>
</dbReference>
<evidence type="ECO:0000256" key="6">
    <source>
        <dbReference type="ARBA" id="ARBA00022786"/>
    </source>
</evidence>
<keyword evidence="5" id="KW-0645">Protease</keyword>
<dbReference type="InterPro" id="IPR056850">
    <property type="entry name" value="ARM_UBP34_24_USP9X_Y"/>
</dbReference>
<dbReference type="PROSITE" id="PS00972">
    <property type="entry name" value="USP_1"/>
    <property type="match status" value="1"/>
</dbReference>